<gene>
    <name evidence="1" type="ORF">Tci_432467</name>
</gene>
<reference evidence="1" key="1">
    <citation type="journal article" date="2019" name="Sci. Rep.">
        <title>Draft genome of Tanacetum cinerariifolium, the natural source of mosquito coil.</title>
        <authorList>
            <person name="Yamashiro T."/>
            <person name="Shiraishi A."/>
            <person name="Satake H."/>
            <person name="Nakayama K."/>
        </authorList>
    </citation>
    <scope>NUCLEOTIDE SEQUENCE</scope>
</reference>
<name>A0A699HQT2_TANCI</name>
<organism evidence="1">
    <name type="scientific">Tanacetum cinerariifolium</name>
    <name type="common">Dalmatian daisy</name>
    <name type="synonym">Chrysanthemum cinerariifolium</name>
    <dbReference type="NCBI Taxonomy" id="118510"/>
    <lineage>
        <taxon>Eukaryota</taxon>
        <taxon>Viridiplantae</taxon>
        <taxon>Streptophyta</taxon>
        <taxon>Embryophyta</taxon>
        <taxon>Tracheophyta</taxon>
        <taxon>Spermatophyta</taxon>
        <taxon>Magnoliopsida</taxon>
        <taxon>eudicotyledons</taxon>
        <taxon>Gunneridae</taxon>
        <taxon>Pentapetalae</taxon>
        <taxon>asterids</taxon>
        <taxon>campanulids</taxon>
        <taxon>Asterales</taxon>
        <taxon>Asteraceae</taxon>
        <taxon>Asteroideae</taxon>
        <taxon>Anthemideae</taxon>
        <taxon>Anthemidinae</taxon>
        <taxon>Tanacetum</taxon>
    </lineage>
</organism>
<proteinExistence type="predicted"/>
<protein>
    <submittedName>
        <fullName evidence="1">Uncharacterized protein</fullName>
    </submittedName>
</protein>
<dbReference type="AlphaFoldDB" id="A0A699HQT2"/>
<dbReference type="EMBL" id="BKCJ010192862">
    <property type="protein sequence ID" value="GEY60493.1"/>
    <property type="molecule type" value="Genomic_DNA"/>
</dbReference>
<accession>A0A699HQT2</accession>
<comment type="caution">
    <text evidence="1">The sequence shown here is derived from an EMBL/GenBank/DDBJ whole genome shotgun (WGS) entry which is preliminary data.</text>
</comment>
<evidence type="ECO:0000313" key="1">
    <source>
        <dbReference type="EMBL" id="GEY60493.1"/>
    </source>
</evidence>
<sequence length="86" mass="10005">MGVRDFDSWDYGHMHMGMLGEGVGTVWVRCTGRLWGRGWGNNRFWREKGLGSLLGTRIDMIGPWTFDFVIFIGIDFDHWARKVPEL</sequence>